<organism evidence="3">
    <name type="scientific">termite gut metagenome</name>
    <dbReference type="NCBI Taxonomy" id="433724"/>
    <lineage>
        <taxon>unclassified sequences</taxon>
        <taxon>metagenomes</taxon>
        <taxon>organismal metagenomes</taxon>
    </lineage>
</organism>
<name>A0A5J4QF95_9ZZZZ</name>
<feature type="domain" description="MurNAc-LAA" evidence="2">
    <location>
        <begin position="9"/>
        <end position="129"/>
    </location>
</feature>
<dbReference type="GO" id="GO:0030288">
    <property type="term" value="C:outer membrane-bounded periplasmic space"/>
    <property type="evidence" value="ECO:0007669"/>
    <property type="project" value="TreeGrafter"/>
</dbReference>
<dbReference type="SUPFAM" id="SSF53187">
    <property type="entry name" value="Zn-dependent exopeptidases"/>
    <property type="match status" value="1"/>
</dbReference>
<evidence type="ECO:0000313" key="3">
    <source>
        <dbReference type="EMBL" id="KAA6320447.1"/>
    </source>
</evidence>
<reference evidence="3" key="1">
    <citation type="submission" date="2019-03" db="EMBL/GenBank/DDBJ databases">
        <title>Single cell metagenomics reveals metabolic interactions within the superorganism composed of flagellate Streblomastix strix and complex community of Bacteroidetes bacteria on its surface.</title>
        <authorList>
            <person name="Treitli S.C."/>
            <person name="Kolisko M."/>
            <person name="Husnik F."/>
            <person name="Keeling P."/>
            <person name="Hampl V."/>
        </authorList>
    </citation>
    <scope>NUCLEOTIDE SEQUENCE</scope>
    <source>
        <strain evidence="3">STM</strain>
    </source>
</reference>
<evidence type="ECO:0000259" key="2">
    <source>
        <dbReference type="SMART" id="SM00646"/>
    </source>
</evidence>
<dbReference type="GO" id="GO:0009253">
    <property type="term" value="P:peptidoglycan catabolic process"/>
    <property type="evidence" value="ECO:0007669"/>
    <property type="project" value="InterPro"/>
</dbReference>
<dbReference type="InterPro" id="IPR050695">
    <property type="entry name" value="N-acetylmuramoyl_amidase_3"/>
</dbReference>
<accession>A0A5J4QF95</accession>
<proteinExistence type="predicted"/>
<sequence length="134" mass="15259">MSERCRRANKIAVQSGVSNCLLVSIHNNATNGKARGWEIHTYLGKSKSDEYADVFWYEAKRLLPVDTKMRGDWTDKDADWDSNFAILRDTKCPAVLTENLFMDNEEDCRYLLSEEGKSTIVAIHVESIIKIASK</sequence>
<dbReference type="AlphaFoldDB" id="A0A5J4QF95"/>
<protein>
    <recommendedName>
        <fullName evidence="2">MurNAc-LAA domain-containing protein</fullName>
    </recommendedName>
</protein>
<dbReference type="InterPro" id="IPR002508">
    <property type="entry name" value="MurNAc-LAA_cat"/>
</dbReference>
<comment type="caution">
    <text evidence="3">The sequence shown here is derived from an EMBL/GenBank/DDBJ whole genome shotgun (WGS) entry which is preliminary data.</text>
</comment>
<dbReference type="Pfam" id="PF01520">
    <property type="entry name" value="Amidase_3"/>
    <property type="match status" value="1"/>
</dbReference>
<keyword evidence="1" id="KW-0378">Hydrolase</keyword>
<evidence type="ECO:0000256" key="1">
    <source>
        <dbReference type="ARBA" id="ARBA00022801"/>
    </source>
</evidence>
<dbReference type="SMART" id="SM00646">
    <property type="entry name" value="Ami_3"/>
    <property type="match status" value="1"/>
</dbReference>
<gene>
    <name evidence="3" type="ORF">EZS27_029783</name>
</gene>
<dbReference type="CDD" id="cd02696">
    <property type="entry name" value="MurNAc-LAA"/>
    <property type="match status" value="1"/>
</dbReference>
<dbReference type="PANTHER" id="PTHR30404">
    <property type="entry name" value="N-ACETYLMURAMOYL-L-ALANINE AMIDASE"/>
    <property type="match status" value="1"/>
</dbReference>
<dbReference type="Gene3D" id="3.40.630.40">
    <property type="entry name" value="Zn-dependent exopeptidases"/>
    <property type="match status" value="1"/>
</dbReference>
<dbReference type="PANTHER" id="PTHR30404:SF0">
    <property type="entry name" value="N-ACETYLMURAMOYL-L-ALANINE AMIDASE AMIC"/>
    <property type="match status" value="1"/>
</dbReference>
<dbReference type="EMBL" id="SNRY01003586">
    <property type="protein sequence ID" value="KAA6320447.1"/>
    <property type="molecule type" value="Genomic_DNA"/>
</dbReference>
<dbReference type="GO" id="GO:0008745">
    <property type="term" value="F:N-acetylmuramoyl-L-alanine amidase activity"/>
    <property type="evidence" value="ECO:0007669"/>
    <property type="project" value="InterPro"/>
</dbReference>